<dbReference type="InterPro" id="IPR002327">
    <property type="entry name" value="Cyt_c_1A/1B"/>
</dbReference>
<dbReference type="Pfam" id="PF00034">
    <property type="entry name" value="Cytochrom_C"/>
    <property type="match status" value="1"/>
</dbReference>
<keyword evidence="5 6" id="KW-0408">Iron</keyword>
<feature type="transmembrane region" description="Helical" evidence="7">
    <location>
        <begin position="6"/>
        <end position="27"/>
    </location>
</feature>
<dbReference type="AlphaFoldDB" id="A0A1G9CFQ0"/>
<dbReference type="OrthoDB" id="9805828at2"/>
<keyword evidence="10" id="KW-1185">Reference proteome</keyword>
<organism evidence="9 10">
    <name type="scientific">Meinhardsimonia xiamenensis</name>
    <dbReference type="NCBI Taxonomy" id="990712"/>
    <lineage>
        <taxon>Bacteria</taxon>
        <taxon>Pseudomonadati</taxon>
        <taxon>Pseudomonadota</taxon>
        <taxon>Alphaproteobacteria</taxon>
        <taxon>Rhodobacterales</taxon>
        <taxon>Paracoccaceae</taxon>
        <taxon>Meinhardsimonia</taxon>
    </lineage>
</organism>
<accession>A0A1G9CFQ0</accession>
<feature type="domain" description="Cytochrome c" evidence="8">
    <location>
        <begin position="78"/>
        <end position="177"/>
    </location>
</feature>
<keyword evidence="7" id="KW-1133">Transmembrane helix</keyword>
<dbReference type="PANTHER" id="PTHR11961">
    <property type="entry name" value="CYTOCHROME C"/>
    <property type="match status" value="1"/>
</dbReference>
<evidence type="ECO:0000259" key="8">
    <source>
        <dbReference type="PROSITE" id="PS51007"/>
    </source>
</evidence>
<proteinExistence type="predicted"/>
<keyword evidence="7" id="KW-0472">Membrane</keyword>
<dbReference type="InterPro" id="IPR009056">
    <property type="entry name" value="Cyt_c-like_dom"/>
</dbReference>
<evidence type="ECO:0000256" key="4">
    <source>
        <dbReference type="ARBA" id="ARBA00022982"/>
    </source>
</evidence>
<evidence type="ECO:0000256" key="6">
    <source>
        <dbReference type="PROSITE-ProRule" id="PRU00433"/>
    </source>
</evidence>
<evidence type="ECO:0000313" key="9">
    <source>
        <dbReference type="EMBL" id="SDK50416.1"/>
    </source>
</evidence>
<keyword evidence="7" id="KW-0812">Transmembrane</keyword>
<evidence type="ECO:0000256" key="1">
    <source>
        <dbReference type="ARBA" id="ARBA00022448"/>
    </source>
</evidence>
<dbReference type="PRINTS" id="PR00604">
    <property type="entry name" value="CYTCHRMECIAB"/>
</dbReference>
<keyword evidence="1" id="KW-0813">Transport</keyword>
<dbReference type="STRING" id="990712.SAMN05216257_10393"/>
<dbReference type="RefSeq" id="WP_092499675.1">
    <property type="nucleotide sequence ID" value="NZ_FNFV01000003.1"/>
</dbReference>
<protein>
    <submittedName>
        <fullName evidence="9">Cytochrome c</fullName>
    </submittedName>
</protein>
<keyword evidence="4" id="KW-0249">Electron transport</keyword>
<dbReference type="GO" id="GO:0020037">
    <property type="term" value="F:heme binding"/>
    <property type="evidence" value="ECO:0007669"/>
    <property type="project" value="InterPro"/>
</dbReference>
<dbReference type="GO" id="GO:0009055">
    <property type="term" value="F:electron transfer activity"/>
    <property type="evidence" value="ECO:0007669"/>
    <property type="project" value="InterPro"/>
</dbReference>
<keyword evidence="2 6" id="KW-0349">Heme</keyword>
<name>A0A1G9CFQ0_9RHOB</name>
<keyword evidence="3 6" id="KW-0479">Metal-binding</keyword>
<evidence type="ECO:0000256" key="7">
    <source>
        <dbReference type="SAM" id="Phobius"/>
    </source>
</evidence>
<evidence type="ECO:0000256" key="3">
    <source>
        <dbReference type="ARBA" id="ARBA00022723"/>
    </source>
</evidence>
<dbReference type="EMBL" id="FNFV01000003">
    <property type="protein sequence ID" value="SDK50416.1"/>
    <property type="molecule type" value="Genomic_DNA"/>
</dbReference>
<sequence length="178" mass="18831">MIDTMTGTKIVGGFCGSLLVFLLINWASEGLYHRGSGHGYEEGHAVQGYVIDTGEEEGGKTEVAEEAGPDFAEVYASADPAKGEAVFRACKACHKLEPGANATGPTLYGVVGRAVDSVEGYAYSGALRKVADVWTPENLDKFLADPKGFAPGTKMNFKGIKKIEDRANLIAYLAQHGG</sequence>
<dbReference type="SUPFAM" id="SSF46626">
    <property type="entry name" value="Cytochrome c"/>
    <property type="match status" value="1"/>
</dbReference>
<dbReference type="GO" id="GO:0046872">
    <property type="term" value="F:metal ion binding"/>
    <property type="evidence" value="ECO:0007669"/>
    <property type="project" value="UniProtKB-KW"/>
</dbReference>
<dbReference type="InterPro" id="IPR036909">
    <property type="entry name" value="Cyt_c-like_dom_sf"/>
</dbReference>
<evidence type="ECO:0000256" key="2">
    <source>
        <dbReference type="ARBA" id="ARBA00022617"/>
    </source>
</evidence>
<dbReference type="PROSITE" id="PS51007">
    <property type="entry name" value="CYTC"/>
    <property type="match status" value="1"/>
</dbReference>
<evidence type="ECO:0000256" key="5">
    <source>
        <dbReference type="ARBA" id="ARBA00023004"/>
    </source>
</evidence>
<dbReference type="Proteomes" id="UP000199328">
    <property type="component" value="Unassembled WGS sequence"/>
</dbReference>
<gene>
    <name evidence="9" type="ORF">SAMN05216257_10393</name>
</gene>
<evidence type="ECO:0000313" key="10">
    <source>
        <dbReference type="Proteomes" id="UP000199328"/>
    </source>
</evidence>
<reference evidence="10" key="1">
    <citation type="submission" date="2016-10" db="EMBL/GenBank/DDBJ databases">
        <authorList>
            <person name="Varghese N."/>
            <person name="Submissions S."/>
        </authorList>
    </citation>
    <scope>NUCLEOTIDE SEQUENCE [LARGE SCALE GENOMIC DNA]</scope>
    <source>
        <strain evidence="10">CGMCC 1.10789</strain>
    </source>
</reference>
<dbReference type="Gene3D" id="1.10.760.10">
    <property type="entry name" value="Cytochrome c-like domain"/>
    <property type="match status" value="1"/>
</dbReference>